<evidence type="ECO:0000313" key="2">
    <source>
        <dbReference type="EMBL" id="TDO46835.1"/>
    </source>
</evidence>
<dbReference type="RefSeq" id="WP_133801979.1">
    <property type="nucleotide sequence ID" value="NZ_SNWQ01000010.1"/>
</dbReference>
<organism evidence="2 3">
    <name type="scientific">Kribbella caucasensis</name>
    <dbReference type="NCBI Taxonomy" id="2512215"/>
    <lineage>
        <taxon>Bacteria</taxon>
        <taxon>Bacillati</taxon>
        <taxon>Actinomycetota</taxon>
        <taxon>Actinomycetes</taxon>
        <taxon>Propionibacteriales</taxon>
        <taxon>Kribbellaceae</taxon>
        <taxon>Kribbella</taxon>
    </lineage>
</organism>
<keyword evidence="3" id="KW-1185">Reference proteome</keyword>
<dbReference type="InterPro" id="IPR000182">
    <property type="entry name" value="GNAT_dom"/>
</dbReference>
<dbReference type="GO" id="GO:0005840">
    <property type="term" value="C:ribosome"/>
    <property type="evidence" value="ECO:0007669"/>
    <property type="project" value="UniProtKB-KW"/>
</dbReference>
<dbReference type="SUPFAM" id="SSF55729">
    <property type="entry name" value="Acyl-CoA N-acyltransferases (Nat)"/>
    <property type="match status" value="2"/>
</dbReference>
<accession>A0A4R6KAJ8</accession>
<dbReference type="AlphaFoldDB" id="A0A4R6KAJ8"/>
<dbReference type="CDD" id="cd04301">
    <property type="entry name" value="NAT_SF"/>
    <property type="match status" value="1"/>
</dbReference>
<keyword evidence="2" id="KW-0687">Ribonucleoprotein</keyword>
<comment type="caution">
    <text evidence="2">The sequence shown here is derived from an EMBL/GenBank/DDBJ whole genome shotgun (WGS) entry which is preliminary data.</text>
</comment>
<dbReference type="EMBL" id="SNWQ01000010">
    <property type="protein sequence ID" value="TDO46835.1"/>
    <property type="molecule type" value="Genomic_DNA"/>
</dbReference>
<dbReference type="OrthoDB" id="9799092at2"/>
<keyword evidence="2" id="KW-0689">Ribosomal protein</keyword>
<dbReference type="Proteomes" id="UP000295388">
    <property type="component" value="Unassembled WGS sequence"/>
</dbReference>
<name>A0A4R6KAJ8_9ACTN</name>
<feature type="domain" description="N-acetyltransferase" evidence="1">
    <location>
        <begin position="174"/>
        <end position="323"/>
    </location>
</feature>
<evidence type="ECO:0000259" key="1">
    <source>
        <dbReference type="PROSITE" id="PS51186"/>
    </source>
</evidence>
<dbReference type="Pfam" id="PF00583">
    <property type="entry name" value="Acetyltransf_1"/>
    <property type="match status" value="1"/>
</dbReference>
<proteinExistence type="predicted"/>
<protein>
    <submittedName>
        <fullName evidence="2">Ribosomal protein S18 acetylase RimI-like enzyme</fullName>
    </submittedName>
</protein>
<sequence>MKTIAGLPDGYTVRSPEPTDAEALFDMLAAYNKAVVGFADTTLEEVAYCIDRPGFDRSTDGWLVLAADGRPAGYATTLGIGDRQLINIEVASQDPEVAAWLVDRTMQRAREMGRERGHAEVTVDAFVYRADESLRAQLSDHDFTTGTTYHRMRIDHTGPAATPDGPAGVVVRRGAFDEAARRAAHEAINECFRGQFGWVETPREEWLEAHEGLPIFEWSQLTLLEVDGRAVAVRVCNDGYVETENCGHIGMLGVVEEFRGRGLAKFLLRDAFALDAATGRAGTILHVDTNNPTPALGLYLSVGMNATVVFDGWRRVVPVTWLPGRMPR</sequence>
<evidence type="ECO:0000313" key="3">
    <source>
        <dbReference type="Proteomes" id="UP000295388"/>
    </source>
</evidence>
<dbReference type="InterPro" id="IPR016181">
    <property type="entry name" value="Acyl_CoA_acyltransferase"/>
</dbReference>
<reference evidence="2 3" key="1">
    <citation type="submission" date="2019-03" db="EMBL/GenBank/DDBJ databases">
        <title>Genomic Encyclopedia of Type Strains, Phase III (KMG-III): the genomes of soil and plant-associated and newly described type strains.</title>
        <authorList>
            <person name="Whitman W."/>
        </authorList>
    </citation>
    <scope>NUCLEOTIDE SEQUENCE [LARGE SCALE GENOMIC DNA]</scope>
    <source>
        <strain evidence="2 3">VKM Ac-2527</strain>
    </source>
</reference>
<dbReference type="GO" id="GO:0016747">
    <property type="term" value="F:acyltransferase activity, transferring groups other than amino-acyl groups"/>
    <property type="evidence" value="ECO:0007669"/>
    <property type="project" value="InterPro"/>
</dbReference>
<dbReference type="PROSITE" id="PS51186">
    <property type="entry name" value="GNAT"/>
    <property type="match status" value="1"/>
</dbReference>
<gene>
    <name evidence="2" type="ORF">EV643_110218</name>
</gene>
<dbReference type="Gene3D" id="3.40.630.30">
    <property type="match status" value="1"/>
</dbReference>